<gene>
    <name evidence="1" type="ORF">O6H91_08G076200</name>
</gene>
<evidence type="ECO:0000313" key="1">
    <source>
        <dbReference type="EMBL" id="KAJ7547236.1"/>
    </source>
</evidence>
<proteinExistence type="predicted"/>
<reference evidence="2" key="1">
    <citation type="journal article" date="2024" name="Proc. Natl. Acad. Sci. U.S.A.">
        <title>Extraordinary preservation of gene collinearity over three hundred million years revealed in homosporous lycophytes.</title>
        <authorList>
            <person name="Li C."/>
            <person name="Wickell D."/>
            <person name="Kuo L.Y."/>
            <person name="Chen X."/>
            <person name="Nie B."/>
            <person name="Liao X."/>
            <person name="Peng D."/>
            <person name="Ji J."/>
            <person name="Jenkins J."/>
            <person name="Williams M."/>
            <person name="Shu S."/>
            <person name="Plott C."/>
            <person name="Barry K."/>
            <person name="Rajasekar S."/>
            <person name="Grimwood J."/>
            <person name="Han X."/>
            <person name="Sun S."/>
            <person name="Hou Z."/>
            <person name="He W."/>
            <person name="Dai G."/>
            <person name="Sun C."/>
            <person name="Schmutz J."/>
            <person name="Leebens-Mack J.H."/>
            <person name="Li F.W."/>
            <person name="Wang L."/>
        </authorList>
    </citation>
    <scope>NUCLEOTIDE SEQUENCE [LARGE SCALE GENOMIC DNA]</scope>
    <source>
        <strain evidence="2">cv. PW_Plant_1</strain>
    </source>
</reference>
<dbReference type="EMBL" id="CM055099">
    <property type="protein sequence ID" value="KAJ7547236.1"/>
    <property type="molecule type" value="Genomic_DNA"/>
</dbReference>
<keyword evidence="2" id="KW-1185">Reference proteome</keyword>
<protein>
    <submittedName>
        <fullName evidence="1">Uncharacterized protein</fullName>
    </submittedName>
</protein>
<name>A0ACC2CZ21_DIPCM</name>
<accession>A0ACC2CZ21</accession>
<dbReference type="Proteomes" id="UP001162992">
    <property type="component" value="Chromosome 8"/>
</dbReference>
<comment type="caution">
    <text evidence="1">The sequence shown here is derived from an EMBL/GenBank/DDBJ whole genome shotgun (WGS) entry which is preliminary data.</text>
</comment>
<organism evidence="1 2">
    <name type="scientific">Diphasiastrum complanatum</name>
    <name type="common">Issler's clubmoss</name>
    <name type="synonym">Lycopodium complanatum</name>
    <dbReference type="NCBI Taxonomy" id="34168"/>
    <lineage>
        <taxon>Eukaryota</taxon>
        <taxon>Viridiplantae</taxon>
        <taxon>Streptophyta</taxon>
        <taxon>Embryophyta</taxon>
        <taxon>Tracheophyta</taxon>
        <taxon>Lycopodiopsida</taxon>
        <taxon>Lycopodiales</taxon>
        <taxon>Lycopodiaceae</taxon>
        <taxon>Lycopodioideae</taxon>
        <taxon>Diphasiastrum</taxon>
    </lineage>
</organism>
<evidence type="ECO:0000313" key="2">
    <source>
        <dbReference type="Proteomes" id="UP001162992"/>
    </source>
</evidence>
<sequence length="377" mass="41236">MADLAGIVNVNEYEILAKQRLPKMVYDYYASGAEDEWSLKENRRGYESIRFRPRVLVDVSNVDTSINVLGFKISTPIMVAPTAMLKMAHPDGELAVARAAAAAGTIMTLSSNSTCSMEEVAETGPGLRFFQLYVFNNRNFVVELVHRAELSGYKAIVVTVDTPRLGRREADIRNRFDLPPHLTMKNLEKLNTMSSKRVRTLGLETPSSSRGSVVSQKDRSLTWKDLRWLQTVTKLPILLKGVLTKEDAILAVEAGASGIIVSNHGARQLDYVPASISILEEILSAVEDQIPVFVDGGVRRGTDVLKAMALGSAGVFVGRPAIFGLAVDGESGVKHVLELLRQELELAMSLVGCSGVKGISRSHVQTTTDRRIINSKI</sequence>